<evidence type="ECO:0000313" key="2">
    <source>
        <dbReference type="WBParaSite" id="ES5_v2.g14466.t1"/>
    </source>
</evidence>
<proteinExistence type="predicted"/>
<reference evidence="2" key="1">
    <citation type="submission" date="2022-11" db="UniProtKB">
        <authorList>
            <consortium name="WormBaseParasite"/>
        </authorList>
    </citation>
    <scope>IDENTIFICATION</scope>
</reference>
<protein>
    <submittedName>
        <fullName evidence="2">Uncharacterized protein</fullName>
    </submittedName>
</protein>
<sequence>MDSTPNDITPKKSCLKKPSEPIIPTSSQNDETIYDDDIKFHFTESSDDDKNDSDSAGELPTKFVYEINKSPCADYRRVFSMDQTERNKFIRRKSELKEFFPPKNPSANDAKQRYEAGEKYFRELADLAWKDCASAQRIYKYEAMRKKINVDAIREKFNKKKPLPKKPEVKKPAASKTKRRITTAAAAADDDSSDHASGDDTYNQLEKEYLSNLPSTSLPRTTPALLKKNLHKKPKNSSKNIPVKDERSEYSFLDETEQNQLKKKRKRPKMN</sequence>
<dbReference type="Proteomes" id="UP000887579">
    <property type="component" value="Unplaced"/>
</dbReference>
<dbReference type="WBParaSite" id="ES5_v2.g14466.t1">
    <property type="protein sequence ID" value="ES5_v2.g14466.t1"/>
    <property type="gene ID" value="ES5_v2.g14466"/>
</dbReference>
<name>A0AC34FCG9_9BILA</name>
<evidence type="ECO:0000313" key="1">
    <source>
        <dbReference type="Proteomes" id="UP000887579"/>
    </source>
</evidence>
<organism evidence="1 2">
    <name type="scientific">Panagrolaimus sp. ES5</name>
    <dbReference type="NCBI Taxonomy" id="591445"/>
    <lineage>
        <taxon>Eukaryota</taxon>
        <taxon>Metazoa</taxon>
        <taxon>Ecdysozoa</taxon>
        <taxon>Nematoda</taxon>
        <taxon>Chromadorea</taxon>
        <taxon>Rhabditida</taxon>
        <taxon>Tylenchina</taxon>
        <taxon>Panagrolaimomorpha</taxon>
        <taxon>Panagrolaimoidea</taxon>
        <taxon>Panagrolaimidae</taxon>
        <taxon>Panagrolaimus</taxon>
    </lineage>
</organism>
<accession>A0AC34FCG9</accession>